<reference evidence="3 4" key="1">
    <citation type="submission" date="2017-03" db="EMBL/GenBank/DDBJ databases">
        <title>Genomes of endolithic fungi from Antarctica.</title>
        <authorList>
            <person name="Coleine C."/>
            <person name="Masonjones S."/>
            <person name="Stajich J.E."/>
        </authorList>
    </citation>
    <scope>NUCLEOTIDE SEQUENCE [LARGE SCALE GENOMIC DNA]</scope>
    <source>
        <strain evidence="3 4">CCFEE 5187</strain>
    </source>
</reference>
<protein>
    <recommendedName>
        <fullName evidence="5">RNA polymerase I-specific transcription initiation factor RRN3</fullName>
    </recommendedName>
</protein>
<evidence type="ECO:0008006" key="5">
    <source>
        <dbReference type="Google" id="ProtNLM"/>
    </source>
</evidence>
<evidence type="ECO:0000256" key="2">
    <source>
        <dbReference type="SAM" id="MobiDB-lite"/>
    </source>
</evidence>
<dbReference type="AlphaFoldDB" id="A0A4U0URZ7"/>
<evidence type="ECO:0000256" key="1">
    <source>
        <dbReference type="ARBA" id="ARBA00010098"/>
    </source>
</evidence>
<feature type="compositionally biased region" description="Acidic residues" evidence="2">
    <location>
        <begin position="365"/>
        <end position="394"/>
    </location>
</feature>
<comment type="similarity">
    <text evidence="1">Belongs to the RRN3 family.</text>
</comment>
<evidence type="ECO:0000313" key="3">
    <source>
        <dbReference type="EMBL" id="TKA37735.1"/>
    </source>
</evidence>
<feature type="region of interest" description="Disordered" evidence="2">
    <location>
        <begin position="362"/>
        <end position="410"/>
    </location>
</feature>
<comment type="caution">
    <text evidence="3">The sequence shown here is derived from an EMBL/GenBank/DDBJ whole genome shotgun (WGS) entry which is preliminary data.</text>
</comment>
<feature type="compositionally biased region" description="Acidic residues" evidence="2">
    <location>
        <begin position="26"/>
        <end position="35"/>
    </location>
</feature>
<dbReference type="Pfam" id="PF05327">
    <property type="entry name" value="RRN3"/>
    <property type="match status" value="1"/>
</dbReference>
<proteinExistence type="inferred from homology"/>
<name>A0A4U0URZ7_9PEZI</name>
<accession>A0A4U0URZ7</accession>
<keyword evidence="4" id="KW-1185">Reference proteome</keyword>
<dbReference type="EMBL" id="NAJN01003578">
    <property type="protein sequence ID" value="TKA37735.1"/>
    <property type="molecule type" value="Genomic_DNA"/>
</dbReference>
<gene>
    <name evidence="3" type="ORF">B0A49_14048</name>
</gene>
<dbReference type="InterPro" id="IPR007991">
    <property type="entry name" value="RNA_pol_I_trans_ini_fac_RRN3"/>
</dbReference>
<dbReference type="Proteomes" id="UP000308768">
    <property type="component" value="Unassembled WGS sequence"/>
</dbReference>
<dbReference type="GO" id="GO:0001181">
    <property type="term" value="F:RNA polymerase I general transcription initiation factor activity"/>
    <property type="evidence" value="ECO:0007669"/>
    <property type="project" value="InterPro"/>
</dbReference>
<dbReference type="GO" id="GO:0006361">
    <property type="term" value="P:transcription initiation at RNA polymerase I promoter"/>
    <property type="evidence" value="ECO:0007669"/>
    <property type="project" value="InterPro"/>
</dbReference>
<evidence type="ECO:0000313" key="4">
    <source>
        <dbReference type="Proteomes" id="UP000308768"/>
    </source>
</evidence>
<organism evidence="3 4">
    <name type="scientific">Cryomyces minteri</name>
    <dbReference type="NCBI Taxonomy" id="331657"/>
    <lineage>
        <taxon>Eukaryota</taxon>
        <taxon>Fungi</taxon>
        <taxon>Dikarya</taxon>
        <taxon>Ascomycota</taxon>
        <taxon>Pezizomycotina</taxon>
        <taxon>Dothideomycetes</taxon>
        <taxon>Dothideomycetes incertae sedis</taxon>
        <taxon>Cryomyces</taxon>
    </lineage>
</organism>
<dbReference type="GO" id="GO:0001042">
    <property type="term" value="F:RNA polymerase I core binding"/>
    <property type="evidence" value="ECO:0007669"/>
    <property type="project" value="TreeGrafter"/>
</dbReference>
<dbReference type="OrthoDB" id="26970at2759"/>
<dbReference type="PANTHER" id="PTHR12790:SF0">
    <property type="entry name" value="RNA POLYMERASE I-SPECIFIC TRANSCRIPTION INITIATION FACTOR RRN3-RELATED"/>
    <property type="match status" value="1"/>
</dbReference>
<sequence>MDDLEEEMGDKIVQDMQQKTIRNLEDSEASDDSDNESVSSSEDSSTPEEMRMKELKSAVATMDAILDLLFGYYTPIFANGTAWDIDETFEHLLLQFANIVLPTYRSRHTQFLLFHFGQLSPDLIAKFAGACGHLALTKERIPQLVRLSAATYLASFVARGARISSQVVRDVFDLLGSHLDYIRRTEEPTCRGPELVKYSLYYALAQAVLYIFCFRWRDLVVNSADPNYDIDELDDAALFDGRELNWAPGIKECPTQNIYSKLNPLKVCSPSIVQQFARISRHLQFMYIFPLLETNKRLRLSTFLGATSASDGAFGGIARETALTGKLGESYHQLDAYFPFDPYQLPRSKRWLEGDYVQWKGIPGLDDDDKDDDSSDSDESEEDSDEDEAGEEEVDTRPGLPSMAVAWFSP</sequence>
<dbReference type="GO" id="GO:0005634">
    <property type="term" value="C:nucleus"/>
    <property type="evidence" value="ECO:0007669"/>
    <property type="project" value="TreeGrafter"/>
</dbReference>
<dbReference type="STRING" id="331657.A0A4U0URZ7"/>
<dbReference type="PANTHER" id="PTHR12790">
    <property type="entry name" value="TRANSCRIPTION INITIATION FACTOR IA RRN3"/>
    <property type="match status" value="1"/>
</dbReference>
<feature type="region of interest" description="Disordered" evidence="2">
    <location>
        <begin position="1"/>
        <end position="52"/>
    </location>
</feature>